<feature type="compositionally biased region" description="Basic and acidic residues" evidence="2">
    <location>
        <begin position="472"/>
        <end position="486"/>
    </location>
</feature>
<accession>A0A4P9VTZ7</accession>
<feature type="region of interest" description="Disordered" evidence="2">
    <location>
        <begin position="472"/>
        <end position="535"/>
    </location>
</feature>
<organism evidence="3 4">
    <name type="scientific">Blyttiomyces helicus</name>
    <dbReference type="NCBI Taxonomy" id="388810"/>
    <lineage>
        <taxon>Eukaryota</taxon>
        <taxon>Fungi</taxon>
        <taxon>Fungi incertae sedis</taxon>
        <taxon>Chytridiomycota</taxon>
        <taxon>Chytridiomycota incertae sedis</taxon>
        <taxon>Chytridiomycetes</taxon>
        <taxon>Chytridiomycetes incertae sedis</taxon>
        <taxon>Blyttiomyces</taxon>
    </lineage>
</organism>
<feature type="compositionally biased region" description="Basic and acidic residues" evidence="2">
    <location>
        <begin position="9"/>
        <end position="27"/>
    </location>
</feature>
<feature type="coiled-coil region" evidence="1">
    <location>
        <begin position="167"/>
        <end position="249"/>
    </location>
</feature>
<keyword evidence="1" id="KW-0175">Coiled coil</keyword>
<feature type="coiled-coil region" evidence="1">
    <location>
        <begin position="278"/>
        <end position="305"/>
    </location>
</feature>
<gene>
    <name evidence="3" type="ORF">BDK51DRAFT_46493</name>
</gene>
<dbReference type="EMBL" id="ML001757">
    <property type="protein sequence ID" value="RKO83029.1"/>
    <property type="molecule type" value="Genomic_DNA"/>
</dbReference>
<dbReference type="PANTHER" id="PTHR23159">
    <property type="entry name" value="CENTROSOMAL PROTEIN 2"/>
    <property type="match status" value="1"/>
</dbReference>
<feature type="region of interest" description="Disordered" evidence="2">
    <location>
        <begin position="1"/>
        <end position="91"/>
    </location>
</feature>
<evidence type="ECO:0000256" key="1">
    <source>
        <dbReference type="SAM" id="Coils"/>
    </source>
</evidence>
<evidence type="ECO:0000256" key="2">
    <source>
        <dbReference type="SAM" id="MobiDB-lite"/>
    </source>
</evidence>
<evidence type="ECO:0000313" key="4">
    <source>
        <dbReference type="Proteomes" id="UP000269721"/>
    </source>
</evidence>
<feature type="coiled-coil region" evidence="1">
    <location>
        <begin position="329"/>
        <end position="394"/>
    </location>
</feature>
<reference evidence="4" key="1">
    <citation type="journal article" date="2018" name="Nat. Microbiol.">
        <title>Leveraging single-cell genomics to expand the fungal tree of life.</title>
        <authorList>
            <person name="Ahrendt S.R."/>
            <person name="Quandt C.A."/>
            <person name="Ciobanu D."/>
            <person name="Clum A."/>
            <person name="Salamov A."/>
            <person name="Andreopoulos B."/>
            <person name="Cheng J.F."/>
            <person name="Woyke T."/>
            <person name="Pelin A."/>
            <person name="Henrissat B."/>
            <person name="Reynolds N.K."/>
            <person name="Benny G.L."/>
            <person name="Smith M.E."/>
            <person name="James T.Y."/>
            <person name="Grigoriev I.V."/>
        </authorList>
    </citation>
    <scope>NUCLEOTIDE SEQUENCE [LARGE SCALE GENOMIC DNA]</scope>
</reference>
<dbReference type="PANTHER" id="PTHR23159:SF60">
    <property type="entry name" value="SPINDLE ASSEMBLY ABNORMAL PROTEIN 4"/>
    <property type="match status" value="1"/>
</dbReference>
<sequence>MIMADEADPDVRARRLNEGRKRFERFLQKKNAPGATSPSASSPSASAARPSPVPSTPVMVSPERVEEQAPEPHLCFPIQKPTPPPPSSPPFHRALSPTEPAPLVYQDFVAPSSQIVIDVLVEEKQELLLETERMRKVIANLTAAQTAVPLAPAPTTRPTSILSSPTLGRREEELQNMRARLDSIMAENAQLSSKCAAQAARLDGLEAEIEAQRAGARTAAASSEASETIARLQRALDEKQDTLDVLVADLTDAAERSRSVSSELAVLTEHNASLASDLEAGAADRVALEDRVHALEQQLEGVKEASATRAMQIEQSLRDSVAAEWESRLEESRAAHEATAEKLDALEKLRDSWLADMEGKGRLSDQLTAVTERAARLQNDNKALLEQLGELRGHHVTLADEKAVLIEALDSEKAKVRRLTSELEAIDLYKSELARVQDLLHEESQTHQREIAHVASEVARLNRELTGARHALSLEREKSRERRPSETDPSAVASTEPAESSDVLAEPVESDIDPSTERSSAEWVTVPPNDEKGPS</sequence>
<keyword evidence="4" id="KW-1185">Reference proteome</keyword>
<dbReference type="Proteomes" id="UP000269721">
    <property type="component" value="Unassembled WGS sequence"/>
</dbReference>
<dbReference type="OrthoDB" id="10255630at2759"/>
<feature type="non-terminal residue" evidence="3">
    <location>
        <position position="535"/>
    </location>
</feature>
<protein>
    <submittedName>
        <fullName evidence="3">Uncharacterized protein</fullName>
    </submittedName>
</protein>
<name>A0A4P9VTZ7_9FUNG</name>
<proteinExistence type="predicted"/>
<feature type="compositionally biased region" description="Pro residues" evidence="2">
    <location>
        <begin position="80"/>
        <end position="89"/>
    </location>
</feature>
<evidence type="ECO:0000313" key="3">
    <source>
        <dbReference type="EMBL" id="RKO83029.1"/>
    </source>
</evidence>
<feature type="compositionally biased region" description="Low complexity" evidence="2">
    <location>
        <begin position="32"/>
        <end position="62"/>
    </location>
</feature>
<dbReference type="AlphaFoldDB" id="A0A4P9VTZ7"/>